<reference evidence="3" key="1">
    <citation type="submission" date="2015-09" db="EMBL/GenBank/DDBJ databases">
        <authorList>
            <person name="Fill T.P."/>
            <person name="Baretta J.F."/>
            <person name="de Almeida L.G."/>
            <person name="Rocha M."/>
            <person name="de Souza D.H."/>
            <person name="Malavazi I."/>
            <person name="Cerdeira L.T."/>
            <person name="Hong H."/>
            <person name="Samborskyy M."/>
            <person name="de Vasconcelos A.T."/>
            <person name="Leadlay P."/>
            <person name="Rodrigues-Filho E."/>
        </authorList>
    </citation>
    <scope>NUCLEOTIDE SEQUENCE [LARGE SCALE GENOMIC DNA]</scope>
    <source>
        <strain evidence="3">LaBioMMi 136</strain>
    </source>
</reference>
<evidence type="ECO:0000313" key="2">
    <source>
        <dbReference type="EMBL" id="OOQ84112.1"/>
    </source>
</evidence>
<dbReference type="EMBL" id="LJBN01000185">
    <property type="protein sequence ID" value="OOQ84112.1"/>
    <property type="molecule type" value="Genomic_DNA"/>
</dbReference>
<proteinExistence type="predicted"/>
<feature type="region of interest" description="Disordered" evidence="1">
    <location>
        <begin position="30"/>
        <end position="51"/>
    </location>
</feature>
<name>A0A1S9RF23_PENBI</name>
<protein>
    <submittedName>
        <fullName evidence="2">Uncharacterized protein</fullName>
    </submittedName>
</protein>
<comment type="caution">
    <text evidence="2">The sequence shown here is derived from an EMBL/GenBank/DDBJ whole genome shotgun (WGS) entry which is preliminary data.</text>
</comment>
<accession>A0A1S9RF23</accession>
<organism evidence="2 3">
    <name type="scientific">Penicillium brasilianum</name>
    <dbReference type="NCBI Taxonomy" id="104259"/>
    <lineage>
        <taxon>Eukaryota</taxon>
        <taxon>Fungi</taxon>
        <taxon>Dikarya</taxon>
        <taxon>Ascomycota</taxon>
        <taxon>Pezizomycotina</taxon>
        <taxon>Eurotiomycetes</taxon>
        <taxon>Eurotiomycetidae</taxon>
        <taxon>Eurotiales</taxon>
        <taxon>Aspergillaceae</taxon>
        <taxon>Penicillium</taxon>
    </lineage>
</organism>
<dbReference type="Proteomes" id="UP000190744">
    <property type="component" value="Unassembled WGS sequence"/>
</dbReference>
<dbReference type="AlphaFoldDB" id="A0A1S9RF23"/>
<evidence type="ECO:0000256" key="1">
    <source>
        <dbReference type="SAM" id="MobiDB-lite"/>
    </source>
</evidence>
<sequence length="270" mass="30167">MIEGPSGRALQAHGIFQLDDRFFTRDGKGRFKASSSESSGEVWFPHDQTTDNDTTSEASFLALCDFPHPPSNALLIVARSSSGPERIKGRETSLTQVCADLEQRWTASFAPNLQALECSVLHIPLADSSSIQTLRKEYLMQISVWSDSLRGNRHIELVSTGRDGFLIDKEILLPFFVKFSAIQSWTIFLPSVGEFAHINLNALIGLWQNRDAPPPCIDRATNAIALFLDEAAKRRKALSEAGKTNGQLVTRGRNLIRRDRAPSFERERLR</sequence>
<gene>
    <name evidence="2" type="ORF">PEBR_31814</name>
</gene>
<evidence type="ECO:0000313" key="3">
    <source>
        <dbReference type="Proteomes" id="UP000190744"/>
    </source>
</evidence>